<feature type="region of interest" description="Disordered" evidence="1">
    <location>
        <begin position="1"/>
        <end position="24"/>
    </location>
</feature>
<reference evidence="2" key="7">
    <citation type="journal article" date="2005" name="Science">
        <title>The Transcriptional Landscape of the Mammalian Genome.</title>
        <authorList>
            <consortium name="The FANTOM Consortium"/>
            <consortium name="Riken Genome Exploration Research Group and Genome Science Group (Genome Network Project Core Group)"/>
        </authorList>
    </citation>
    <scope>NUCLEOTIDE SEQUENCE</scope>
    <source>
        <strain evidence="2">C57BL/6J</strain>
        <tissue evidence="2">Liver</tissue>
    </source>
</reference>
<gene>
    <name evidence="3" type="primary">Zfp346</name>
</gene>
<reference evidence="2" key="6">
    <citation type="journal article" date="2002" name="Nature">
        <title>Analysis of the mouse transcriptome based on functional annotation of 60,770 full-length cDNAs.</title>
        <authorList>
            <consortium name="The FANTOM Consortium and the RIKEN Genome Exploration Research Group Phase I and II Team"/>
        </authorList>
    </citation>
    <scope>NUCLEOTIDE SEQUENCE</scope>
    <source>
        <strain evidence="2">C57BL/6J</strain>
        <tissue evidence="2">Liver</tissue>
    </source>
</reference>
<dbReference type="AlphaFoldDB" id="Q8CEE9"/>
<evidence type="ECO:0000313" key="2">
    <source>
        <dbReference type="EMBL" id="BAC25944.2"/>
    </source>
</evidence>
<dbReference type="OrthoDB" id="1925236at2759"/>
<reference evidence="2" key="2">
    <citation type="journal article" date="2000" name="Genome Res.">
        <title>Normalization and subtraction of cap-trapper-selected cDNAs to prepare full-length cDNA libraries for rapid discovery of new genes.</title>
        <authorList>
            <person name="Carninci P."/>
            <person name="Shibata Y."/>
            <person name="Hayatsu N."/>
            <person name="Sugahara Y."/>
            <person name="Shibata K."/>
            <person name="Itoh M."/>
            <person name="Konno H."/>
            <person name="Okazaki Y."/>
            <person name="Muramatsu M."/>
            <person name="Hayashizaki Y."/>
        </authorList>
    </citation>
    <scope>NUCLEOTIDE SEQUENCE</scope>
    <source>
        <strain evidence="2">C57BL/6J</strain>
        <tissue evidence="2">Liver</tissue>
    </source>
</reference>
<reference evidence="2" key="4">
    <citation type="journal article" date="2001" name="Nature">
        <title>Functional annotation of a full-length mouse cDNA collection.</title>
        <authorList>
            <consortium name="The RIKEN Genome Exploration Research Group Phase II Team and the FANTOM Consortium"/>
        </authorList>
    </citation>
    <scope>NUCLEOTIDE SEQUENCE</scope>
    <source>
        <strain evidence="2">C57BL/6J</strain>
        <tissue evidence="2">Liver</tissue>
    </source>
</reference>
<reference evidence="2" key="3">
    <citation type="journal article" date="2000" name="Genome Res.">
        <title>RIKEN integrated sequence analysis (RISA) system--384-format sequencing pipeline with 384 multicapillary sequencer.</title>
        <authorList>
            <person name="Shibata K."/>
            <person name="Itoh M."/>
            <person name="Aizawa K."/>
            <person name="Nagaoka S."/>
            <person name="Sasaki N."/>
            <person name="Carninci P."/>
            <person name="Konno H."/>
            <person name="Akiyama J."/>
            <person name="Nishi K."/>
            <person name="Kitsunai T."/>
            <person name="Tashiro H."/>
            <person name="Itoh M."/>
            <person name="Sumi N."/>
            <person name="Ishii Y."/>
            <person name="Nakamura S."/>
            <person name="Hazama M."/>
            <person name="Nishine T."/>
            <person name="Harada A."/>
            <person name="Yamamoto R."/>
            <person name="Matsumoto H."/>
            <person name="Sakaguchi S."/>
            <person name="Ikegami T."/>
            <person name="Kashiwagi K."/>
            <person name="Fujiwake S."/>
            <person name="Inoue K."/>
            <person name="Togawa Y."/>
            <person name="Izawa M."/>
            <person name="Ohara E."/>
            <person name="Watahiki M."/>
            <person name="Yoneda Y."/>
            <person name="Ishikawa T."/>
            <person name="Ozawa K."/>
            <person name="Tanaka T."/>
            <person name="Matsuura S."/>
            <person name="Kawai J."/>
            <person name="Okazaki Y."/>
            <person name="Muramatsu M."/>
            <person name="Inoue Y."/>
            <person name="Kira A."/>
            <person name="Hayashizaki Y."/>
        </authorList>
    </citation>
    <scope>NUCLEOTIDE SEQUENCE</scope>
    <source>
        <strain evidence="2">C57BL/6J</strain>
        <tissue evidence="2">Liver</tissue>
    </source>
</reference>
<evidence type="ECO:0000256" key="1">
    <source>
        <dbReference type="SAM" id="MobiDB-lite"/>
    </source>
</evidence>
<organism evidence="2">
    <name type="scientific">Mus musculus</name>
    <name type="common">Mouse</name>
    <dbReference type="NCBI Taxonomy" id="10090"/>
    <lineage>
        <taxon>Eukaryota</taxon>
        <taxon>Metazoa</taxon>
        <taxon>Chordata</taxon>
        <taxon>Craniata</taxon>
        <taxon>Vertebrata</taxon>
        <taxon>Euteleostomi</taxon>
        <taxon>Mammalia</taxon>
        <taxon>Eutheria</taxon>
        <taxon>Euarchontoglires</taxon>
        <taxon>Glires</taxon>
        <taxon>Rodentia</taxon>
        <taxon>Myomorpha</taxon>
        <taxon>Muroidea</taxon>
        <taxon>Muridae</taxon>
        <taxon>Murinae</taxon>
        <taxon>Mus</taxon>
        <taxon>Mus</taxon>
    </lineage>
</organism>
<dbReference type="EMBL" id="AK028427">
    <property type="protein sequence ID" value="BAC25944.2"/>
    <property type="molecule type" value="mRNA"/>
</dbReference>
<reference evidence="2" key="5">
    <citation type="submission" date="2001-07" db="EMBL/GenBank/DDBJ databases">
        <authorList>
            <person name="Adachi J."/>
            <person name="Aizawa K."/>
            <person name="Akimura T."/>
            <person name="Arakawa T."/>
            <person name="Bono H."/>
            <person name="Carninci P."/>
            <person name="Fukuda S."/>
            <person name="Furuno M."/>
            <person name="Hanagaki T."/>
            <person name="Hara A."/>
            <person name="Hashizume W."/>
            <person name="Hayashida K."/>
            <person name="Hayatsu N."/>
            <person name="Hiramoto K."/>
            <person name="Hiraoka T."/>
            <person name="Hirozane T."/>
            <person name="Hori F."/>
            <person name="Imotani K."/>
            <person name="Ishii Y."/>
            <person name="Itoh M."/>
            <person name="Kagawa I."/>
            <person name="Kasukawa T."/>
            <person name="Katoh H."/>
            <person name="Kawai J."/>
            <person name="Kojima Y."/>
            <person name="Kondo S."/>
            <person name="Konno H."/>
            <person name="Kouda M."/>
            <person name="Koya S."/>
            <person name="Kurihara C."/>
            <person name="Matsuyama T."/>
            <person name="Miyazaki A."/>
            <person name="Murata M."/>
            <person name="Nakamura M."/>
            <person name="Nishi K."/>
            <person name="Nomura K."/>
            <person name="Numazaki R."/>
            <person name="Ohno M."/>
            <person name="Ohsato N."/>
            <person name="Okazaki Y."/>
            <person name="Saito R."/>
            <person name="Saitoh H."/>
            <person name="Sakai C."/>
            <person name="Sakai K."/>
            <person name="Sakazume N."/>
            <person name="Sano H."/>
            <person name="Sasaki D."/>
            <person name="Shibata K."/>
            <person name="Shinagawa A."/>
            <person name="Shiraki T."/>
            <person name="Sogabe Y."/>
            <person name="Tagami M."/>
            <person name="Tagawa A."/>
            <person name="Takahashi F."/>
            <person name="Takaku-Akahira S."/>
            <person name="Takeda Y."/>
            <person name="Tanaka T."/>
            <person name="Tomaru A."/>
            <person name="Toya T."/>
            <person name="Yasunishi A."/>
            <person name="Muramatsu M."/>
            <person name="Hayashizaki Y."/>
        </authorList>
    </citation>
    <scope>NUCLEOTIDE SEQUENCE</scope>
    <source>
        <strain evidence="2">C57BL/6J</strain>
        <tissue evidence="2">Liver</tissue>
    </source>
</reference>
<evidence type="ECO:0000313" key="3">
    <source>
        <dbReference type="MGI" id="MGI:1349417"/>
    </source>
</evidence>
<reference evidence="2" key="1">
    <citation type="journal article" date="1999" name="Methods Enzymol.">
        <title>High-efficiency full-length cDNA cloning.</title>
        <authorList>
            <person name="Carninci P."/>
            <person name="Hayashizaki Y."/>
        </authorList>
    </citation>
    <scope>NUCLEOTIDE SEQUENCE</scope>
    <source>
        <strain evidence="2">C57BL/6J</strain>
        <tissue evidence="2">Liver</tissue>
    </source>
</reference>
<dbReference type="AGR" id="MGI:1349417"/>
<dbReference type="MGI" id="MGI:1349417">
    <property type="gene designation" value="Zfp346"/>
</dbReference>
<accession>Q8CEE9</accession>
<protein>
    <submittedName>
        <fullName evidence="2">Uncharacterized protein</fullName>
    </submittedName>
</protein>
<name>Q8CEE9_MOUSE</name>
<proteinExistence type="evidence at transcript level"/>
<sequence length="24" mass="2546">MVTLGSQTPVQTQPTPKDSSTVQD</sequence>
<reference evidence="2" key="8">
    <citation type="journal article" date="2005" name="Science">
        <title>Antisense Transcription in the Mammalian Transcriptome.</title>
        <authorList>
            <consortium name="RIKEN Genome Exploration Research Group and Genome Science Group (Genome Network Project Core Group) and the FANTOM Consortium"/>
        </authorList>
    </citation>
    <scope>NUCLEOTIDE SEQUENCE</scope>
    <source>
        <strain evidence="2">C57BL/6J</strain>
        <tissue evidence="2">Liver</tissue>
    </source>
</reference>